<dbReference type="PANTHER" id="PTHR46193:SF18">
    <property type="entry name" value="HEXITOL PHOSPHATASE B"/>
    <property type="match status" value="1"/>
</dbReference>
<evidence type="ECO:0000256" key="4">
    <source>
        <dbReference type="ARBA" id="ARBA00023277"/>
    </source>
</evidence>
<keyword evidence="4" id="KW-0119">Carbohydrate metabolism</keyword>
<dbReference type="NCBIfam" id="TIGR01509">
    <property type="entry name" value="HAD-SF-IA-v3"/>
    <property type="match status" value="1"/>
</dbReference>
<evidence type="ECO:0000256" key="2">
    <source>
        <dbReference type="ARBA" id="ARBA00022723"/>
    </source>
</evidence>
<dbReference type="SUPFAM" id="SSF56784">
    <property type="entry name" value="HAD-like"/>
    <property type="match status" value="1"/>
</dbReference>
<proteinExistence type="predicted"/>
<keyword evidence="6" id="KW-1185">Reference proteome</keyword>
<accession>B0E8C5</accession>
<dbReference type="GO" id="GO:0046872">
    <property type="term" value="F:metal ion binding"/>
    <property type="evidence" value="ECO:0007669"/>
    <property type="project" value="UniProtKB-KW"/>
</dbReference>
<dbReference type="eggNOG" id="ENOG502RGXG">
    <property type="taxonomic scope" value="Eukaryota"/>
</dbReference>
<dbReference type="InterPro" id="IPR041492">
    <property type="entry name" value="HAD_2"/>
</dbReference>
<dbReference type="SFLD" id="SFLDS00003">
    <property type="entry name" value="Haloacid_Dehalogenase"/>
    <property type="match status" value="1"/>
</dbReference>
<dbReference type="InterPro" id="IPR023214">
    <property type="entry name" value="HAD_sf"/>
</dbReference>
<evidence type="ECO:0000256" key="1">
    <source>
        <dbReference type="ARBA" id="ARBA00001946"/>
    </source>
</evidence>
<keyword evidence="2" id="KW-0479">Metal-binding</keyword>
<dbReference type="InterPro" id="IPR023198">
    <property type="entry name" value="PGP-like_dom2"/>
</dbReference>
<dbReference type="VEuPathDB" id="AmoebaDB:EDI_238160"/>
<dbReference type="Proteomes" id="UP000008076">
    <property type="component" value="Unassembled WGS sequence"/>
</dbReference>
<gene>
    <name evidence="5" type="ORF">EDI_238160</name>
</gene>
<dbReference type="GeneID" id="5879532"/>
<dbReference type="OMA" id="NINYLAW"/>
<dbReference type="KEGG" id="edi:EDI_238160"/>
<keyword evidence="5" id="KW-0413">Isomerase</keyword>
<evidence type="ECO:0000313" key="6">
    <source>
        <dbReference type="Proteomes" id="UP000008076"/>
    </source>
</evidence>
<organism evidence="6">
    <name type="scientific">Entamoeba dispar (strain ATCC PRA-260 / SAW760)</name>
    <dbReference type="NCBI Taxonomy" id="370354"/>
    <lineage>
        <taxon>Eukaryota</taxon>
        <taxon>Amoebozoa</taxon>
        <taxon>Evosea</taxon>
        <taxon>Archamoebae</taxon>
        <taxon>Mastigamoebida</taxon>
        <taxon>Entamoebidae</taxon>
        <taxon>Entamoeba</taxon>
    </lineage>
</organism>
<evidence type="ECO:0000313" key="5">
    <source>
        <dbReference type="EMBL" id="EDR29250.1"/>
    </source>
</evidence>
<dbReference type="EMBL" id="DS548146">
    <property type="protein sequence ID" value="EDR29250.1"/>
    <property type="molecule type" value="Genomic_DNA"/>
</dbReference>
<dbReference type="InterPro" id="IPR051600">
    <property type="entry name" value="Beta-PGM-like"/>
</dbReference>
<dbReference type="InterPro" id="IPR006439">
    <property type="entry name" value="HAD-SF_hydro_IA"/>
</dbReference>
<dbReference type="EC" id="5.4.2.6" evidence="5"/>
<evidence type="ECO:0000256" key="3">
    <source>
        <dbReference type="ARBA" id="ARBA00022842"/>
    </source>
</evidence>
<dbReference type="AlphaFoldDB" id="B0E8C5"/>
<dbReference type="InterPro" id="IPR036412">
    <property type="entry name" value="HAD-like_sf"/>
</dbReference>
<dbReference type="GO" id="GO:0008801">
    <property type="term" value="F:beta-phosphoglucomutase activity"/>
    <property type="evidence" value="ECO:0007669"/>
    <property type="project" value="UniProtKB-EC"/>
</dbReference>
<dbReference type="PANTHER" id="PTHR46193">
    <property type="entry name" value="6-PHOSPHOGLUCONATE PHOSPHATASE"/>
    <property type="match status" value="1"/>
</dbReference>
<name>B0E8C5_ENTDS</name>
<protein>
    <submittedName>
        <fullName evidence="5">2-deoxyglucose-6-phosphate phosphatase, putative</fullName>
        <ecNumber evidence="5">5.4.2.6</ecNumber>
    </submittedName>
</protein>
<keyword evidence="3" id="KW-0460">Magnesium</keyword>
<comment type="cofactor">
    <cofactor evidence="1">
        <name>Mg(2+)</name>
        <dbReference type="ChEBI" id="CHEBI:18420"/>
    </cofactor>
</comment>
<dbReference type="CDD" id="cd07505">
    <property type="entry name" value="HAD_BPGM-like"/>
    <property type="match status" value="1"/>
</dbReference>
<dbReference type="Gene3D" id="3.40.50.1000">
    <property type="entry name" value="HAD superfamily/HAD-like"/>
    <property type="match status" value="1"/>
</dbReference>
<reference evidence="6" key="1">
    <citation type="submission" date="2007-12" db="EMBL/GenBank/DDBJ databases">
        <title>Annotation of Entamoeba dispar SAW760.</title>
        <authorList>
            <person name="Lorenzi H."/>
            <person name="Inman J."/>
            <person name="Schobel S."/>
            <person name="Amedeo P."/>
            <person name="Caler E."/>
        </authorList>
    </citation>
    <scope>NUCLEOTIDE SEQUENCE [LARGE SCALE GENOMIC DNA]</scope>
    <source>
        <strain evidence="6">ATCC PRA-260 / SAW760</strain>
    </source>
</reference>
<dbReference type="RefSeq" id="XP_001734616.1">
    <property type="nucleotide sequence ID" value="XM_001734564.1"/>
</dbReference>
<dbReference type="OrthoDB" id="40579at2759"/>
<sequence>MNQITNFIFDFNGTLFDDTNINYLAWKYSFEKRGIYLTKESYLKEHIGKSSKQTIIDIMKTNNTNLISDILNDKNKYLITIFEKGVSLQKGAEQLLNYLKNNSNKYHYVIASMASKNTMKLYFKYLHLEKWFSIDQIILYDKSCLPKPNPELFIKAMNKLNASTQNTVIFEDSLAGLKAAQATHVNLVIAINYQSQLIEAQSLGIHHSFNDFSSKKLQILLFGTETY</sequence>
<dbReference type="Pfam" id="PF13419">
    <property type="entry name" value="HAD_2"/>
    <property type="match status" value="1"/>
</dbReference>
<dbReference type="Gene3D" id="1.10.150.240">
    <property type="entry name" value="Putative phosphatase, domain 2"/>
    <property type="match status" value="1"/>
</dbReference>
<dbReference type="SFLD" id="SFLDG01129">
    <property type="entry name" value="C1.5:_HAD__Beta-PGM__Phosphata"/>
    <property type="match status" value="1"/>
</dbReference>